<feature type="compositionally biased region" description="Basic and acidic residues" evidence="1">
    <location>
        <begin position="305"/>
        <end position="316"/>
    </location>
</feature>
<gene>
    <name evidence="2" type="ORF">OE88DRAFT_1069146</name>
</gene>
<feature type="region of interest" description="Disordered" evidence="1">
    <location>
        <begin position="74"/>
        <end position="93"/>
    </location>
</feature>
<keyword evidence="3" id="KW-1185">Reference proteome</keyword>
<name>A0A5C3MMH2_9AGAM</name>
<organism evidence="2 3">
    <name type="scientific">Heliocybe sulcata</name>
    <dbReference type="NCBI Taxonomy" id="5364"/>
    <lineage>
        <taxon>Eukaryota</taxon>
        <taxon>Fungi</taxon>
        <taxon>Dikarya</taxon>
        <taxon>Basidiomycota</taxon>
        <taxon>Agaricomycotina</taxon>
        <taxon>Agaricomycetes</taxon>
        <taxon>Gloeophyllales</taxon>
        <taxon>Gloeophyllaceae</taxon>
        <taxon>Heliocybe</taxon>
    </lineage>
</organism>
<evidence type="ECO:0000313" key="3">
    <source>
        <dbReference type="Proteomes" id="UP000305948"/>
    </source>
</evidence>
<dbReference type="AlphaFoldDB" id="A0A5C3MMH2"/>
<dbReference type="Proteomes" id="UP000305948">
    <property type="component" value="Unassembled WGS sequence"/>
</dbReference>
<evidence type="ECO:0000313" key="2">
    <source>
        <dbReference type="EMBL" id="TFK45885.1"/>
    </source>
</evidence>
<protein>
    <submittedName>
        <fullName evidence="2">Uncharacterized protein</fullName>
    </submittedName>
</protein>
<evidence type="ECO:0000256" key="1">
    <source>
        <dbReference type="SAM" id="MobiDB-lite"/>
    </source>
</evidence>
<feature type="region of interest" description="Disordered" evidence="1">
    <location>
        <begin position="45"/>
        <end position="65"/>
    </location>
</feature>
<sequence>MRRRRAARFDDEVDEAARQAAMSSAVPYFPDDDDDDFNMRNAAKQYEPTVTSHGTYAQPPMGAESYGMREIQPGQVMPQAGPPPVPYDPATYGMAGVGVQRARSRRDPNEGPETTPYNRFASPPIPEQYQDPMGARYHGGNGTDAAHNWDILQAAGLAGASQDPYAAVNANLRRGPSSSQGGHTATSGSTSLNRQPSFGASGLLSSASNPSPPTSQESYAAHYKSSPSPPMPNPHVAPALDNRKSVVSAMDDPYGGIEDNHNPHAHAIPNPFDNTEESEEGHGQSHAGPPPEYDRGDAASVVEESDGKRVLRVANE</sequence>
<dbReference type="OrthoDB" id="3257562at2759"/>
<feature type="compositionally biased region" description="Polar residues" evidence="1">
    <location>
        <begin position="176"/>
        <end position="195"/>
    </location>
</feature>
<dbReference type="STRING" id="5364.A0A5C3MMH2"/>
<accession>A0A5C3MMH2</accession>
<feature type="region of interest" description="Disordered" evidence="1">
    <location>
        <begin position="20"/>
        <end position="39"/>
    </location>
</feature>
<feature type="compositionally biased region" description="Low complexity" evidence="1">
    <location>
        <begin position="196"/>
        <end position="209"/>
    </location>
</feature>
<proteinExistence type="predicted"/>
<feature type="region of interest" description="Disordered" evidence="1">
    <location>
        <begin position="98"/>
        <end position="144"/>
    </location>
</feature>
<reference evidence="2 3" key="1">
    <citation type="journal article" date="2019" name="Nat. Ecol. Evol.">
        <title>Megaphylogeny resolves global patterns of mushroom evolution.</title>
        <authorList>
            <person name="Varga T."/>
            <person name="Krizsan K."/>
            <person name="Foldi C."/>
            <person name="Dima B."/>
            <person name="Sanchez-Garcia M."/>
            <person name="Sanchez-Ramirez S."/>
            <person name="Szollosi G.J."/>
            <person name="Szarkandi J.G."/>
            <person name="Papp V."/>
            <person name="Albert L."/>
            <person name="Andreopoulos W."/>
            <person name="Angelini C."/>
            <person name="Antonin V."/>
            <person name="Barry K.W."/>
            <person name="Bougher N.L."/>
            <person name="Buchanan P."/>
            <person name="Buyck B."/>
            <person name="Bense V."/>
            <person name="Catcheside P."/>
            <person name="Chovatia M."/>
            <person name="Cooper J."/>
            <person name="Damon W."/>
            <person name="Desjardin D."/>
            <person name="Finy P."/>
            <person name="Geml J."/>
            <person name="Haridas S."/>
            <person name="Hughes K."/>
            <person name="Justo A."/>
            <person name="Karasinski D."/>
            <person name="Kautmanova I."/>
            <person name="Kiss B."/>
            <person name="Kocsube S."/>
            <person name="Kotiranta H."/>
            <person name="LaButti K.M."/>
            <person name="Lechner B.E."/>
            <person name="Liimatainen K."/>
            <person name="Lipzen A."/>
            <person name="Lukacs Z."/>
            <person name="Mihaltcheva S."/>
            <person name="Morgado L.N."/>
            <person name="Niskanen T."/>
            <person name="Noordeloos M.E."/>
            <person name="Ohm R.A."/>
            <person name="Ortiz-Santana B."/>
            <person name="Ovrebo C."/>
            <person name="Racz N."/>
            <person name="Riley R."/>
            <person name="Savchenko A."/>
            <person name="Shiryaev A."/>
            <person name="Soop K."/>
            <person name="Spirin V."/>
            <person name="Szebenyi C."/>
            <person name="Tomsovsky M."/>
            <person name="Tulloss R.E."/>
            <person name="Uehling J."/>
            <person name="Grigoriev I.V."/>
            <person name="Vagvolgyi C."/>
            <person name="Papp T."/>
            <person name="Martin F.M."/>
            <person name="Miettinen O."/>
            <person name="Hibbett D.S."/>
            <person name="Nagy L.G."/>
        </authorList>
    </citation>
    <scope>NUCLEOTIDE SEQUENCE [LARGE SCALE GENOMIC DNA]</scope>
    <source>
        <strain evidence="2 3">OMC1185</strain>
    </source>
</reference>
<feature type="region of interest" description="Disordered" evidence="1">
    <location>
        <begin position="168"/>
        <end position="316"/>
    </location>
</feature>
<dbReference type="EMBL" id="ML213535">
    <property type="protein sequence ID" value="TFK45885.1"/>
    <property type="molecule type" value="Genomic_DNA"/>
</dbReference>